<dbReference type="Gene3D" id="3.40.1350.120">
    <property type="match status" value="1"/>
</dbReference>
<name>A0A840CLF5_9BACT</name>
<gene>
    <name evidence="2" type="ORF">GGR21_000765</name>
</gene>
<dbReference type="Proteomes" id="UP000555103">
    <property type="component" value="Unassembled WGS sequence"/>
</dbReference>
<keyword evidence="3" id="KW-1185">Reference proteome</keyword>
<dbReference type="EMBL" id="JACIEP010000002">
    <property type="protein sequence ID" value="MBB4034878.1"/>
    <property type="molecule type" value="Genomic_DNA"/>
</dbReference>
<protein>
    <submittedName>
        <fullName evidence="2">SPP1 gp7 family putative phage head morphogenesis protein</fullName>
    </submittedName>
</protein>
<accession>A0A840CLF5</accession>
<proteinExistence type="predicted"/>
<evidence type="ECO:0000259" key="1">
    <source>
        <dbReference type="Pfam" id="PF04233"/>
    </source>
</evidence>
<organism evidence="2 3">
    <name type="scientific">Dysgonomonas hofstadii</name>
    <dbReference type="NCBI Taxonomy" id="637886"/>
    <lineage>
        <taxon>Bacteria</taxon>
        <taxon>Pseudomonadati</taxon>
        <taxon>Bacteroidota</taxon>
        <taxon>Bacteroidia</taxon>
        <taxon>Bacteroidales</taxon>
        <taxon>Dysgonomonadaceae</taxon>
        <taxon>Dysgonomonas</taxon>
    </lineage>
</organism>
<dbReference type="Pfam" id="PF04233">
    <property type="entry name" value="Phage_Mu_F"/>
    <property type="match status" value="1"/>
</dbReference>
<dbReference type="InterPro" id="IPR006528">
    <property type="entry name" value="Phage_head_morphogenesis_dom"/>
</dbReference>
<dbReference type="Pfam" id="PF06074">
    <property type="entry name" value="Portal_Mu"/>
    <property type="match status" value="1"/>
</dbReference>
<feature type="domain" description="Phage head morphogenesis" evidence="1">
    <location>
        <begin position="541"/>
        <end position="631"/>
    </location>
</feature>
<dbReference type="InterPro" id="IPR009279">
    <property type="entry name" value="Portal_Mu"/>
</dbReference>
<reference evidence="2 3" key="1">
    <citation type="submission" date="2020-08" db="EMBL/GenBank/DDBJ databases">
        <title>Genomic Encyclopedia of Type Strains, Phase IV (KMG-IV): sequencing the most valuable type-strain genomes for metagenomic binning, comparative biology and taxonomic classification.</title>
        <authorList>
            <person name="Goeker M."/>
        </authorList>
    </citation>
    <scope>NUCLEOTIDE SEQUENCE [LARGE SCALE GENOMIC DNA]</scope>
    <source>
        <strain evidence="2 3">DSM 104969</strain>
    </source>
</reference>
<evidence type="ECO:0000313" key="2">
    <source>
        <dbReference type="EMBL" id="MBB4034878.1"/>
    </source>
</evidence>
<evidence type="ECO:0000313" key="3">
    <source>
        <dbReference type="Proteomes" id="UP000555103"/>
    </source>
</evidence>
<dbReference type="AlphaFoldDB" id="A0A840CLF5"/>
<dbReference type="NCBIfam" id="TIGR01641">
    <property type="entry name" value="phageSPP1_gp7"/>
    <property type="match status" value="1"/>
</dbReference>
<comment type="caution">
    <text evidence="2">The sequence shown here is derived from an EMBL/GenBank/DDBJ whole genome shotgun (WGS) entry which is preliminary data.</text>
</comment>
<dbReference type="RefSeq" id="WP_183305814.1">
    <property type="nucleotide sequence ID" value="NZ_JACIEP010000002.1"/>
</dbReference>
<sequence>MANILDKAASWLLSRASNNFVFAEYYKRNDGKRVDYTRQAVQLNRKEIEDYIRAVMSASDPDDPRLGDWMRFRQNMKLDSHLMSCVENRVLPVKCAPFKLVDNNDNEAPKEVKKLLEKPWMLDMYDYVLSYIYEGPKLICMYELNENGELANVEEVPQSNFIPQKGIVLIEEYDTTGISYRDGAYKNYYFQVGNDWSLGLFSMLANVVLAKKLGLGSWISYIEKYGVPPIFAITDRMDTNRRDELFEMLLNFRMNHFAVLQGNEKIETPQGYNVDAHNTFKSLMTDICDNAISKGILGSSGLTDEKSYVGAAEVQERILAYRHQVDKLIFKYYFNEEIKPRLVKLSPVYAPLENLTFEYDESESLTMKEYIDAVKDLSIYFNFDVEELKKVTGLPITTIKSALGITDPEPTAGQKKKPDTRSFSLLAPYAYTAPDIRGGGLNKAGGLTVIPIYAATWNDSFERIIKGIREGKINPDDLDKDFILKTYDRLNKAAGFGYGKDYYSDEIARKIRENILQFSATKTHVQQHEVQLLSDSIDSKKQYTEEAKKYLDLQNGNYLDVQAAWAARKAQAARQYQDWQKDKDIYQRVKFRTMSDDRVRPEHAALDGLVLNIDSPDLSLYMTPLGPSCRCWWEQTLDRLTDWKPEYTPEPEWSGNTGLDGVVFNEHNSYNKQIEGKETRREVRRQAELAKEYMPYNKTVKAGENTVHINDFADLSDMEQNVVAAKKLARSLDTDIYVRPHIEGGIAIGHKNAELGIGGRNNKADLKTYDGTSKIDNFIRNRIRGAAEQTASAAVLDLSSFKGNDTDIARHIKGSLISGNKGIKKVYVIRGGAVTIYTRQSLGIKKK</sequence>